<evidence type="ECO:0000313" key="7">
    <source>
        <dbReference type="EMBL" id="MEQ2192004.1"/>
    </source>
</evidence>
<sequence length="200" mass="22261">MNKCLLILSFIYLAEGQQEVSVHLKQDVTLVCQSSSVENISVLMWSRSDLNSDGYVYFYRNKRCFESYQHPWFHGRVMLRDAGMKGGDASLILKNATFKDAGIYKCHLLVRELVESRRSHSEISQVINLTVTDAAEARGNMRDNLIHPEDADGNTQSRDAAAGRSHVVAVVALVAAVAVLVVAGFITIRSLTRKTKAVLY</sequence>
<evidence type="ECO:0000259" key="6">
    <source>
        <dbReference type="PROSITE" id="PS50835"/>
    </source>
</evidence>
<reference evidence="7 8" key="1">
    <citation type="submission" date="2021-06" db="EMBL/GenBank/DDBJ databases">
        <authorList>
            <person name="Palmer J.M."/>
        </authorList>
    </citation>
    <scope>NUCLEOTIDE SEQUENCE [LARGE SCALE GENOMIC DNA]</scope>
    <source>
        <strain evidence="7 8">XC_2019</strain>
        <tissue evidence="7">Muscle</tissue>
    </source>
</reference>
<keyword evidence="5" id="KW-0732">Signal</keyword>
<protein>
    <recommendedName>
        <fullName evidence="6">Ig-like domain-containing protein</fullName>
    </recommendedName>
</protein>
<feature type="domain" description="Ig-like" evidence="6">
    <location>
        <begin position="26"/>
        <end position="124"/>
    </location>
</feature>
<gene>
    <name evidence="7" type="ORF">XENOCAPTIV_005621</name>
</gene>
<evidence type="ECO:0000256" key="2">
    <source>
        <dbReference type="ARBA" id="ARBA00023136"/>
    </source>
</evidence>
<dbReference type="InterPro" id="IPR050504">
    <property type="entry name" value="IgSF_BTN/MOG"/>
</dbReference>
<evidence type="ECO:0000256" key="5">
    <source>
        <dbReference type="SAM" id="SignalP"/>
    </source>
</evidence>
<dbReference type="SUPFAM" id="SSF48726">
    <property type="entry name" value="Immunoglobulin"/>
    <property type="match status" value="1"/>
</dbReference>
<dbReference type="InterPro" id="IPR036179">
    <property type="entry name" value="Ig-like_dom_sf"/>
</dbReference>
<evidence type="ECO:0000256" key="1">
    <source>
        <dbReference type="ARBA" id="ARBA00004370"/>
    </source>
</evidence>
<organism evidence="7 8">
    <name type="scientific">Xenoophorus captivus</name>
    <dbReference type="NCBI Taxonomy" id="1517983"/>
    <lineage>
        <taxon>Eukaryota</taxon>
        <taxon>Metazoa</taxon>
        <taxon>Chordata</taxon>
        <taxon>Craniata</taxon>
        <taxon>Vertebrata</taxon>
        <taxon>Euteleostomi</taxon>
        <taxon>Actinopterygii</taxon>
        <taxon>Neopterygii</taxon>
        <taxon>Teleostei</taxon>
        <taxon>Neoteleostei</taxon>
        <taxon>Acanthomorphata</taxon>
        <taxon>Ovalentaria</taxon>
        <taxon>Atherinomorphae</taxon>
        <taxon>Cyprinodontiformes</taxon>
        <taxon>Goodeidae</taxon>
        <taxon>Xenoophorus</taxon>
    </lineage>
</organism>
<comment type="subcellular location">
    <subcellularLocation>
        <location evidence="1">Membrane</location>
    </subcellularLocation>
</comment>
<keyword evidence="4" id="KW-0812">Transmembrane</keyword>
<keyword evidence="8" id="KW-1185">Reference proteome</keyword>
<feature type="chain" id="PRO_5047221941" description="Ig-like domain-containing protein" evidence="5">
    <location>
        <begin position="17"/>
        <end position="200"/>
    </location>
</feature>
<dbReference type="InterPro" id="IPR003599">
    <property type="entry name" value="Ig_sub"/>
</dbReference>
<dbReference type="Gene3D" id="2.60.40.10">
    <property type="entry name" value="Immunoglobulins"/>
    <property type="match status" value="1"/>
</dbReference>
<name>A0ABV0Q882_9TELE</name>
<dbReference type="InterPro" id="IPR013783">
    <property type="entry name" value="Ig-like_fold"/>
</dbReference>
<proteinExistence type="predicted"/>
<dbReference type="Pfam" id="PF07686">
    <property type="entry name" value="V-set"/>
    <property type="match status" value="1"/>
</dbReference>
<keyword evidence="2 4" id="KW-0472">Membrane</keyword>
<accession>A0ABV0Q882</accession>
<evidence type="ECO:0000256" key="4">
    <source>
        <dbReference type="SAM" id="Phobius"/>
    </source>
</evidence>
<dbReference type="InterPro" id="IPR007110">
    <property type="entry name" value="Ig-like_dom"/>
</dbReference>
<feature type="transmembrane region" description="Helical" evidence="4">
    <location>
        <begin position="167"/>
        <end position="188"/>
    </location>
</feature>
<feature type="signal peptide" evidence="5">
    <location>
        <begin position="1"/>
        <end position="16"/>
    </location>
</feature>
<dbReference type="SMART" id="SM00409">
    <property type="entry name" value="IG"/>
    <property type="match status" value="1"/>
</dbReference>
<dbReference type="PROSITE" id="PS50835">
    <property type="entry name" value="IG_LIKE"/>
    <property type="match status" value="1"/>
</dbReference>
<dbReference type="EMBL" id="JAHRIN010001608">
    <property type="protein sequence ID" value="MEQ2192004.1"/>
    <property type="molecule type" value="Genomic_DNA"/>
</dbReference>
<keyword evidence="4" id="KW-1133">Transmembrane helix</keyword>
<dbReference type="Proteomes" id="UP001434883">
    <property type="component" value="Unassembled WGS sequence"/>
</dbReference>
<keyword evidence="3" id="KW-0393">Immunoglobulin domain</keyword>
<evidence type="ECO:0000256" key="3">
    <source>
        <dbReference type="ARBA" id="ARBA00023319"/>
    </source>
</evidence>
<dbReference type="PANTHER" id="PTHR24100">
    <property type="entry name" value="BUTYROPHILIN"/>
    <property type="match status" value="1"/>
</dbReference>
<dbReference type="PANTHER" id="PTHR24100:SF151">
    <property type="entry name" value="ICOS LIGAND"/>
    <property type="match status" value="1"/>
</dbReference>
<evidence type="ECO:0000313" key="8">
    <source>
        <dbReference type="Proteomes" id="UP001434883"/>
    </source>
</evidence>
<dbReference type="InterPro" id="IPR013106">
    <property type="entry name" value="Ig_V-set"/>
</dbReference>
<comment type="caution">
    <text evidence="7">The sequence shown here is derived from an EMBL/GenBank/DDBJ whole genome shotgun (WGS) entry which is preliminary data.</text>
</comment>